<evidence type="ECO:0000256" key="2">
    <source>
        <dbReference type="ARBA" id="ARBA00009813"/>
    </source>
</evidence>
<dbReference type="InterPro" id="IPR036249">
    <property type="entry name" value="Thioredoxin-like_sf"/>
</dbReference>
<dbReference type="SUPFAM" id="SSF52833">
    <property type="entry name" value="Thioredoxin-like"/>
    <property type="match status" value="1"/>
</dbReference>
<evidence type="ECO:0000256" key="5">
    <source>
        <dbReference type="ARBA" id="ARBA00023157"/>
    </source>
</evidence>
<dbReference type="SUPFAM" id="SSF54423">
    <property type="entry name" value="DsbC/DsbG N-terminal domain-like"/>
    <property type="match status" value="1"/>
</dbReference>
<feature type="domain" description="Thioredoxin-like fold" evidence="9">
    <location>
        <begin position="114"/>
        <end position="236"/>
    </location>
</feature>
<evidence type="ECO:0000256" key="4">
    <source>
        <dbReference type="ARBA" id="ARBA00022764"/>
    </source>
</evidence>
<proteinExistence type="inferred from homology"/>
<dbReference type="PANTHER" id="PTHR35272:SF3">
    <property type="entry name" value="THIOL:DISULFIDE INTERCHANGE PROTEIN DSBC"/>
    <property type="match status" value="1"/>
</dbReference>
<dbReference type="InterPro" id="IPR017937">
    <property type="entry name" value="Thioredoxin_CS"/>
</dbReference>
<reference evidence="10 11" key="1">
    <citation type="submission" date="2019-05" db="EMBL/GenBank/DDBJ databases">
        <title>Burkholderia sp. DHOD12, isolated from subtropical forest soil.</title>
        <authorList>
            <person name="Gao Z.-H."/>
            <person name="Qiu L.-H."/>
        </authorList>
    </citation>
    <scope>NUCLEOTIDE SEQUENCE [LARGE SCALE GENOMIC DNA]</scope>
    <source>
        <strain evidence="10 11">DHOD12</strain>
    </source>
</reference>
<dbReference type="KEGG" id="tvl:FAZ95_34115"/>
<keyword evidence="5" id="KW-1015">Disulfide bond</keyword>
<accession>A0A4P8IXB1</accession>
<comment type="subcellular location">
    <subcellularLocation>
        <location evidence="1 7">Periplasm</location>
    </subcellularLocation>
</comment>
<evidence type="ECO:0000259" key="8">
    <source>
        <dbReference type="Pfam" id="PF10411"/>
    </source>
</evidence>
<keyword evidence="3 7" id="KW-0732">Signal</keyword>
<name>A0A4P8IXB1_9BURK</name>
<dbReference type="Gene3D" id="3.10.450.70">
    <property type="entry name" value="Disulphide bond isomerase, DsbC/G, N-terminal"/>
    <property type="match status" value="1"/>
</dbReference>
<dbReference type="Pfam" id="PF13098">
    <property type="entry name" value="Thioredoxin_2"/>
    <property type="match status" value="1"/>
</dbReference>
<organism evidence="10 11">
    <name type="scientific">Trinickia violacea</name>
    <dbReference type="NCBI Taxonomy" id="2571746"/>
    <lineage>
        <taxon>Bacteria</taxon>
        <taxon>Pseudomonadati</taxon>
        <taxon>Pseudomonadota</taxon>
        <taxon>Betaproteobacteria</taxon>
        <taxon>Burkholderiales</taxon>
        <taxon>Burkholderiaceae</taxon>
        <taxon>Trinickia</taxon>
    </lineage>
</organism>
<dbReference type="InterPro" id="IPR009094">
    <property type="entry name" value="DiS-bond_isomerase_DsbC/G_N_sf"/>
</dbReference>
<feature type="domain" description="Disulphide bond isomerase DsbC/G N-terminal" evidence="8">
    <location>
        <begin position="29"/>
        <end position="90"/>
    </location>
</feature>
<comment type="similarity">
    <text evidence="2 7">Belongs to the thioredoxin family. DsbC subfamily.</text>
</comment>
<dbReference type="AlphaFoldDB" id="A0A4P8IXB1"/>
<dbReference type="InterPro" id="IPR033954">
    <property type="entry name" value="DiS-bond_Isoase_DsbC/G"/>
</dbReference>
<gene>
    <name evidence="10" type="ORF">FAZ95_34115</name>
</gene>
<dbReference type="PANTHER" id="PTHR35272">
    <property type="entry name" value="THIOL:DISULFIDE INTERCHANGE PROTEIN DSBC-RELATED"/>
    <property type="match status" value="1"/>
</dbReference>
<dbReference type="OrthoDB" id="12976at2"/>
<dbReference type="InterPro" id="IPR051470">
    <property type="entry name" value="Thiol:disulfide_interchange"/>
</dbReference>
<evidence type="ECO:0000256" key="1">
    <source>
        <dbReference type="ARBA" id="ARBA00004418"/>
    </source>
</evidence>
<evidence type="ECO:0000256" key="3">
    <source>
        <dbReference type="ARBA" id="ARBA00022729"/>
    </source>
</evidence>
<dbReference type="GO" id="GO:0042597">
    <property type="term" value="C:periplasmic space"/>
    <property type="evidence" value="ECO:0007669"/>
    <property type="project" value="UniProtKB-SubCell"/>
</dbReference>
<comment type="function">
    <text evidence="7">Required for disulfide bond formation in some periplasmic proteins. Acts by transferring its disulfide bond to other proteins and is reduced in the process.</text>
</comment>
<evidence type="ECO:0000259" key="9">
    <source>
        <dbReference type="Pfam" id="PF13098"/>
    </source>
</evidence>
<evidence type="ECO:0000313" key="11">
    <source>
        <dbReference type="Proteomes" id="UP000298656"/>
    </source>
</evidence>
<dbReference type="InterPro" id="IPR018950">
    <property type="entry name" value="DiS-bond_isomerase_DsbC/G_N"/>
</dbReference>
<protein>
    <recommendedName>
        <fullName evidence="7">Thiol:disulfide interchange protein</fullName>
    </recommendedName>
</protein>
<dbReference type="Proteomes" id="UP000298656">
    <property type="component" value="Chromosome 2"/>
</dbReference>
<evidence type="ECO:0000256" key="6">
    <source>
        <dbReference type="ARBA" id="ARBA00023284"/>
    </source>
</evidence>
<evidence type="ECO:0000313" key="10">
    <source>
        <dbReference type="EMBL" id="QCP54028.1"/>
    </source>
</evidence>
<evidence type="ECO:0000256" key="7">
    <source>
        <dbReference type="RuleBase" id="RU364038"/>
    </source>
</evidence>
<dbReference type="Gene3D" id="3.40.30.10">
    <property type="entry name" value="Glutaredoxin"/>
    <property type="match status" value="1"/>
</dbReference>
<dbReference type="InterPro" id="IPR012336">
    <property type="entry name" value="Thioredoxin-like_fold"/>
</dbReference>
<keyword evidence="11" id="KW-1185">Reference proteome</keyword>
<keyword evidence="4 7" id="KW-0574">Periplasm</keyword>
<dbReference type="PROSITE" id="PS00194">
    <property type="entry name" value="THIOREDOXIN_1"/>
    <property type="match status" value="1"/>
</dbReference>
<dbReference type="CDD" id="cd03020">
    <property type="entry name" value="DsbA_DsbC_DsbG"/>
    <property type="match status" value="1"/>
</dbReference>
<dbReference type="Pfam" id="PF10411">
    <property type="entry name" value="DsbC_N"/>
    <property type="match status" value="1"/>
</dbReference>
<dbReference type="EMBL" id="CP040078">
    <property type="protein sequence ID" value="QCP54028.1"/>
    <property type="molecule type" value="Genomic_DNA"/>
</dbReference>
<sequence length="246" mass="27357">MIQRNFVVVLAIFLVMPGCSMRDDGIISDLEATLRSRLGDEMTIRSVLKSPIAGLYEVDLGDRIIYSDATGDRLLVGEIFDSKNRSNLTESRFSEINKIDFSALPFSDALKVVRGNGSRKLAVFSDPNCPYCKQLEAELESIDNVTIYTFLYPVLSPDSVEKSRAIWCSPDRTQAWGDWMLDHRKPTTTNICKTDVIERNIALGHSLNVKGTPTVFLSDGRRLPGALSIEKLEQQLVVAVAAKKAE</sequence>
<keyword evidence="6 7" id="KW-0676">Redox-active center</keyword>